<dbReference type="InterPro" id="IPR001001">
    <property type="entry name" value="DNA_polIII_beta"/>
</dbReference>
<dbReference type="InterPro" id="IPR046938">
    <property type="entry name" value="DNA_clamp_sf"/>
</dbReference>
<evidence type="ECO:0000256" key="4">
    <source>
        <dbReference type="ARBA" id="ARBA00022679"/>
    </source>
</evidence>
<reference evidence="13 14" key="1">
    <citation type="journal article" date="2016" name="Nat. Commun.">
        <title>Thousands of microbial genomes shed light on interconnected biogeochemical processes in an aquifer system.</title>
        <authorList>
            <person name="Anantharaman K."/>
            <person name="Brown C.T."/>
            <person name="Hug L.A."/>
            <person name="Sharon I."/>
            <person name="Castelle C.J."/>
            <person name="Probst A.J."/>
            <person name="Thomas B.C."/>
            <person name="Singh A."/>
            <person name="Wilkins M.J."/>
            <person name="Karaoz U."/>
            <person name="Brodie E.L."/>
            <person name="Williams K.H."/>
            <person name="Hubbard S.S."/>
            <person name="Banfield J.F."/>
        </authorList>
    </citation>
    <scope>NUCLEOTIDE SEQUENCE [LARGE SCALE GENOMIC DNA]</scope>
</reference>
<keyword evidence="8" id="KW-0238">DNA-binding</keyword>
<comment type="similarity">
    <text evidence="2 9">Belongs to the beta sliding clamp family.</text>
</comment>
<dbReference type="InterPro" id="IPR022635">
    <property type="entry name" value="DNA_polIII_beta_C"/>
</dbReference>
<evidence type="ECO:0000256" key="6">
    <source>
        <dbReference type="ARBA" id="ARBA00022705"/>
    </source>
</evidence>
<comment type="subcellular location">
    <subcellularLocation>
        <location evidence="1 9">Cytoplasm</location>
    </subcellularLocation>
</comment>
<dbReference type="AlphaFoldDB" id="A0A1F8GYQ2"/>
<evidence type="ECO:0000256" key="9">
    <source>
        <dbReference type="PIRNR" id="PIRNR000804"/>
    </source>
</evidence>
<keyword evidence="7 9" id="KW-0239">DNA-directed DNA polymerase</keyword>
<dbReference type="InterPro" id="IPR022634">
    <property type="entry name" value="DNA_polIII_beta_N"/>
</dbReference>
<keyword evidence="6 9" id="KW-0235">DNA replication</keyword>
<dbReference type="PANTHER" id="PTHR30478">
    <property type="entry name" value="DNA POLYMERASE III SUBUNIT BETA"/>
    <property type="match status" value="1"/>
</dbReference>
<dbReference type="GO" id="GO:0006271">
    <property type="term" value="P:DNA strand elongation involved in DNA replication"/>
    <property type="evidence" value="ECO:0007669"/>
    <property type="project" value="TreeGrafter"/>
</dbReference>
<evidence type="ECO:0000256" key="5">
    <source>
        <dbReference type="ARBA" id="ARBA00022695"/>
    </source>
</evidence>
<feature type="domain" description="DNA polymerase III beta sliding clamp central" evidence="11">
    <location>
        <begin position="128"/>
        <end position="240"/>
    </location>
</feature>
<evidence type="ECO:0000256" key="8">
    <source>
        <dbReference type="ARBA" id="ARBA00023125"/>
    </source>
</evidence>
<dbReference type="EMBL" id="MGKP01000002">
    <property type="protein sequence ID" value="OGN29788.1"/>
    <property type="molecule type" value="Genomic_DNA"/>
</dbReference>
<dbReference type="GO" id="GO:0009360">
    <property type="term" value="C:DNA polymerase III complex"/>
    <property type="evidence" value="ECO:0007669"/>
    <property type="project" value="InterPro"/>
</dbReference>
<evidence type="ECO:0000256" key="3">
    <source>
        <dbReference type="ARBA" id="ARBA00022490"/>
    </source>
</evidence>
<evidence type="ECO:0000313" key="13">
    <source>
        <dbReference type="EMBL" id="OGN29788.1"/>
    </source>
</evidence>
<dbReference type="Gene3D" id="3.10.150.10">
    <property type="entry name" value="DNA Polymerase III, subunit A, domain 2"/>
    <property type="match status" value="1"/>
</dbReference>
<dbReference type="InterPro" id="IPR022637">
    <property type="entry name" value="DNA_polIII_beta_cen"/>
</dbReference>
<organism evidence="13 14">
    <name type="scientific">Candidatus Yanofskybacteria bacterium RIFCSPLOWO2_01_FULL_49_25</name>
    <dbReference type="NCBI Taxonomy" id="1802701"/>
    <lineage>
        <taxon>Bacteria</taxon>
        <taxon>Candidatus Yanofskyibacteriota</taxon>
    </lineage>
</organism>
<dbReference type="NCBIfam" id="TIGR00663">
    <property type="entry name" value="dnan"/>
    <property type="match status" value="1"/>
</dbReference>
<dbReference type="GO" id="GO:0003887">
    <property type="term" value="F:DNA-directed DNA polymerase activity"/>
    <property type="evidence" value="ECO:0007669"/>
    <property type="project" value="UniProtKB-UniRule"/>
</dbReference>
<dbReference type="Pfam" id="PF00712">
    <property type="entry name" value="DNA_pol3_beta"/>
    <property type="match status" value="1"/>
</dbReference>
<comment type="function">
    <text evidence="9">Confers DNA tethering and processivity to DNA polymerases and other proteins. Acts as a clamp, forming a ring around DNA (a reaction catalyzed by the clamp-loading complex) which diffuses in an ATP-independent manner freely and bidirectionally along dsDNA. Initially characterized for its ability to contact the catalytic subunit of DNA polymerase III (Pol III), a complex, multichain enzyme responsible for most of the replicative synthesis in bacteria; Pol III exhibits 3'-5' exonuclease proofreading activity. The beta chain is required for initiation of replication as well as for processivity of DNA replication.</text>
</comment>
<comment type="subunit">
    <text evidence="9">Forms a ring-shaped head-to-tail homodimer around DNA.</text>
</comment>
<gene>
    <name evidence="13" type="ORF">A3A33_00645</name>
</gene>
<comment type="caution">
    <text evidence="13">The sequence shown here is derived from an EMBL/GenBank/DDBJ whole genome shotgun (WGS) entry which is preliminary data.</text>
</comment>
<keyword evidence="4 9" id="KW-0808">Transferase</keyword>
<evidence type="ECO:0000313" key="14">
    <source>
        <dbReference type="Proteomes" id="UP000179047"/>
    </source>
</evidence>
<dbReference type="Gene3D" id="3.70.10.10">
    <property type="match status" value="1"/>
</dbReference>
<dbReference type="Pfam" id="PF02768">
    <property type="entry name" value="DNA_pol3_beta_3"/>
    <property type="match status" value="1"/>
</dbReference>
<evidence type="ECO:0000256" key="1">
    <source>
        <dbReference type="ARBA" id="ARBA00004496"/>
    </source>
</evidence>
<evidence type="ECO:0000259" key="12">
    <source>
        <dbReference type="Pfam" id="PF02768"/>
    </source>
</evidence>
<proteinExistence type="inferred from homology"/>
<feature type="domain" description="DNA polymerase III beta sliding clamp C-terminal" evidence="12">
    <location>
        <begin position="242"/>
        <end position="361"/>
    </location>
</feature>
<evidence type="ECO:0000259" key="10">
    <source>
        <dbReference type="Pfam" id="PF00712"/>
    </source>
</evidence>
<name>A0A1F8GYQ2_9BACT</name>
<keyword evidence="3 9" id="KW-0963">Cytoplasm</keyword>
<dbReference type="STRING" id="1802701.A3A33_00645"/>
<accession>A0A1F8GYQ2</accession>
<dbReference type="GO" id="GO:0003677">
    <property type="term" value="F:DNA binding"/>
    <property type="evidence" value="ECO:0007669"/>
    <property type="project" value="UniProtKB-UniRule"/>
</dbReference>
<feature type="domain" description="DNA polymerase III beta sliding clamp N-terminal" evidence="10">
    <location>
        <begin position="1"/>
        <end position="118"/>
    </location>
</feature>
<dbReference type="CDD" id="cd00140">
    <property type="entry name" value="beta_clamp"/>
    <property type="match status" value="1"/>
</dbReference>
<dbReference type="Pfam" id="PF02767">
    <property type="entry name" value="DNA_pol3_beta_2"/>
    <property type="match status" value="1"/>
</dbReference>
<dbReference type="Proteomes" id="UP000179047">
    <property type="component" value="Unassembled WGS sequence"/>
</dbReference>
<dbReference type="SMART" id="SM00480">
    <property type="entry name" value="POL3Bc"/>
    <property type="match status" value="1"/>
</dbReference>
<dbReference type="PIRSF" id="PIRSF000804">
    <property type="entry name" value="DNA_pol_III_b"/>
    <property type="match status" value="1"/>
</dbReference>
<dbReference type="GO" id="GO:0005737">
    <property type="term" value="C:cytoplasm"/>
    <property type="evidence" value="ECO:0007669"/>
    <property type="project" value="UniProtKB-SubCell"/>
</dbReference>
<evidence type="ECO:0000256" key="7">
    <source>
        <dbReference type="ARBA" id="ARBA00022932"/>
    </source>
</evidence>
<evidence type="ECO:0000256" key="2">
    <source>
        <dbReference type="ARBA" id="ARBA00010752"/>
    </source>
</evidence>
<protein>
    <recommendedName>
        <fullName evidence="9">Beta sliding clamp</fullName>
    </recommendedName>
</protein>
<dbReference type="GO" id="GO:0008408">
    <property type="term" value="F:3'-5' exonuclease activity"/>
    <property type="evidence" value="ECO:0007669"/>
    <property type="project" value="InterPro"/>
</dbReference>
<dbReference type="PANTHER" id="PTHR30478:SF0">
    <property type="entry name" value="BETA SLIDING CLAMP"/>
    <property type="match status" value="1"/>
</dbReference>
<evidence type="ECO:0000259" key="11">
    <source>
        <dbReference type="Pfam" id="PF02767"/>
    </source>
</evidence>
<sequence length="363" mass="39204">MNITINHNKFSQAIRTVERIVGKTVSLPILSAVLLRADHGQLKLSATNLEMGVQAWVSAKVDTEGSLAIPARVLSEFISTVTDEKVTLTTEKDILTLSSDHFKTQILGIKPDEFPIIPSVNEGATISIDSSVLCLVLGSVVDAASTLESRPELAGVCMQFNGKKLTCAATDSFRLSERSVPAEGSPMKQIIIPRATAQEVFRLASNTSEPIRITASETQISFKSADFELVSRLIDGHYPDYKRVIPEKLASSASVARTDLEQNVRMASIFTSSVADLRLSVDSAMLHVLAKNSDRGEMASHCPAKLTGGSFDVTVNYHYILDGIKALNTERVVIGFSGPGTPLVMRGEGASDQVYVIMPLRTP</sequence>
<dbReference type="SUPFAM" id="SSF55979">
    <property type="entry name" value="DNA clamp"/>
    <property type="match status" value="3"/>
</dbReference>
<keyword evidence="5 9" id="KW-0548">Nucleotidyltransferase</keyword>